<dbReference type="Proteomes" id="UP000187609">
    <property type="component" value="Unassembled WGS sequence"/>
</dbReference>
<keyword evidence="4" id="KW-0929">Antimicrobial</keyword>
<comment type="caution">
    <text evidence="9">The sequence shown here is derived from an EMBL/GenBank/DDBJ whole genome shotgun (WGS) entry which is preliminary data.</text>
</comment>
<evidence type="ECO:0000313" key="9">
    <source>
        <dbReference type="EMBL" id="OIT08891.1"/>
    </source>
</evidence>
<organism evidence="9 10">
    <name type="scientific">Nicotiana attenuata</name>
    <name type="common">Coyote tobacco</name>
    <dbReference type="NCBI Taxonomy" id="49451"/>
    <lineage>
        <taxon>Eukaryota</taxon>
        <taxon>Viridiplantae</taxon>
        <taxon>Streptophyta</taxon>
        <taxon>Embryophyta</taxon>
        <taxon>Tracheophyta</taxon>
        <taxon>Spermatophyta</taxon>
        <taxon>Magnoliopsida</taxon>
        <taxon>eudicotyledons</taxon>
        <taxon>Gunneridae</taxon>
        <taxon>Pentapetalae</taxon>
        <taxon>asterids</taxon>
        <taxon>lamiids</taxon>
        <taxon>Solanales</taxon>
        <taxon>Solanaceae</taxon>
        <taxon>Nicotianoideae</taxon>
        <taxon>Nicotianeae</taxon>
        <taxon>Nicotiana</taxon>
    </lineage>
</organism>
<dbReference type="GO" id="GO:0005576">
    <property type="term" value="C:extracellular region"/>
    <property type="evidence" value="ECO:0007669"/>
    <property type="project" value="UniProtKB-SubCell"/>
</dbReference>
<evidence type="ECO:0000256" key="6">
    <source>
        <dbReference type="ARBA" id="ARBA00022729"/>
    </source>
</evidence>
<dbReference type="OMA" id="CCTEHRP"/>
<protein>
    <submittedName>
        <fullName evidence="9">Defensin-like protein 20</fullName>
    </submittedName>
</protein>
<reference evidence="9" key="1">
    <citation type="submission" date="2016-11" db="EMBL/GenBank/DDBJ databases">
        <title>The genome of Nicotiana attenuata.</title>
        <authorList>
            <person name="Xu S."/>
            <person name="Brockmoeller T."/>
            <person name="Gaquerel E."/>
            <person name="Navarro A."/>
            <person name="Kuhl H."/>
            <person name="Gase K."/>
            <person name="Ling Z."/>
            <person name="Zhou W."/>
            <person name="Kreitzer C."/>
            <person name="Stanke M."/>
            <person name="Tang H."/>
            <person name="Lyons E."/>
            <person name="Pandey P."/>
            <person name="Pandey S.P."/>
            <person name="Timmermann B."/>
            <person name="Baldwin I.T."/>
        </authorList>
    </citation>
    <scope>NUCLEOTIDE SEQUENCE [LARGE SCALE GENOMIC DNA]</scope>
    <source>
        <strain evidence="9">UT</strain>
    </source>
</reference>
<evidence type="ECO:0000256" key="5">
    <source>
        <dbReference type="ARBA" id="ARBA00022577"/>
    </source>
</evidence>
<dbReference type="InterPro" id="IPR022618">
    <property type="entry name" value="Defensin-like_20-28"/>
</dbReference>
<keyword evidence="10" id="KW-1185">Reference proteome</keyword>
<accession>A0A1J6JDP4</accession>
<keyword evidence="6 8" id="KW-0732">Signal</keyword>
<comment type="subcellular location">
    <subcellularLocation>
        <location evidence="1">Secreted</location>
    </subcellularLocation>
</comment>
<dbReference type="Gramene" id="OIT08891">
    <property type="protein sequence ID" value="OIT08891"/>
    <property type="gene ID" value="A4A49_59643"/>
</dbReference>
<dbReference type="PANTHER" id="PTHR34453:SF3">
    <property type="entry name" value="DEFENSIN-LIKE (DEFL) FAMILY PROTEIN-RELATED"/>
    <property type="match status" value="1"/>
</dbReference>
<dbReference type="PROSITE" id="PS51257">
    <property type="entry name" value="PROKAR_LIPOPROTEIN"/>
    <property type="match status" value="1"/>
</dbReference>
<comment type="similarity">
    <text evidence="2">Belongs to the DEFL family.</text>
</comment>
<dbReference type="GO" id="GO:0031640">
    <property type="term" value="P:killing of cells of another organism"/>
    <property type="evidence" value="ECO:0007669"/>
    <property type="project" value="UniProtKB-KW"/>
</dbReference>
<dbReference type="GO" id="GO:0050832">
    <property type="term" value="P:defense response to fungus"/>
    <property type="evidence" value="ECO:0007669"/>
    <property type="project" value="UniProtKB-KW"/>
</dbReference>
<dbReference type="EMBL" id="MJEQ01028545">
    <property type="protein sequence ID" value="OIT08891.1"/>
    <property type="molecule type" value="Genomic_DNA"/>
</dbReference>
<feature type="chain" id="PRO_5012317684" evidence="8">
    <location>
        <begin position="27"/>
        <end position="81"/>
    </location>
</feature>
<evidence type="ECO:0000256" key="8">
    <source>
        <dbReference type="SAM" id="SignalP"/>
    </source>
</evidence>
<evidence type="ECO:0000256" key="3">
    <source>
        <dbReference type="ARBA" id="ARBA00022525"/>
    </source>
</evidence>
<evidence type="ECO:0000313" key="10">
    <source>
        <dbReference type="Proteomes" id="UP000187609"/>
    </source>
</evidence>
<sequence>MAIKNVSVLLFTLLILSIGCKNIVDAAKCCMDHLELGSCVPGVDDSPEDDGKCWTFCVSDCELGGACKLEGNKHVCHCKCA</sequence>
<gene>
    <name evidence="9" type="ORF">A4A49_59643</name>
</gene>
<keyword evidence="3" id="KW-0964">Secreted</keyword>
<feature type="signal peptide" evidence="8">
    <location>
        <begin position="1"/>
        <end position="26"/>
    </location>
</feature>
<evidence type="ECO:0000256" key="2">
    <source>
        <dbReference type="ARBA" id="ARBA00006722"/>
    </source>
</evidence>
<name>A0A1J6JDP4_NICAT</name>
<keyword evidence="7" id="KW-0611">Plant defense</keyword>
<evidence type="ECO:0000256" key="4">
    <source>
        <dbReference type="ARBA" id="ARBA00022529"/>
    </source>
</evidence>
<dbReference type="Pfam" id="PF10868">
    <property type="entry name" value="Defensin_like"/>
    <property type="match status" value="1"/>
</dbReference>
<keyword evidence="5" id="KW-0295">Fungicide</keyword>
<evidence type="ECO:0000256" key="1">
    <source>
        <dbReference type="ARBA" id="ARBA00004613"/>
    </source>
</evidence>
<dbReference type="AlphaFoldDB" id="A0A1J6JDP4"/>
<proteinExistence type="inferred from homology"/>
<dbReference type="PANTHER" id="PTHR34453">
    <property type="entry name" value="DEFENSIN-LIKE (DEFL) FAMILY PROTEIN-RELATED"/>
    <property type="match status" value="1"/>
</dbReference>
<evidence type="ECO:0000256" key="7">
    <source>
        <dbReference type="ARBA" id="ARBA00022821"/>
    </source>
</evidence>